<keyword evidence="1" id="KW-0472">Membrane</keyword>
<proteinExistence type="predicted"/>
<organism evidence="2 3">
    <name type="scientific">Leucobacter tardus</name>
    <dbReference type="NCBI Taxonomy" id="501483"/>
    <lineage>
        <taxon>Bacteria</taxon>
        <taxon>Bacillati</taxon>
        <taxon>Actinomycetota</taxon>
        <taxon>Actinomycetes</taxon>
        <taxon>Micrococcales</taxon>
        <taxon>Microbacteriaceae</taxon>
        <taxon>Leucobacter</taxon>
    </lineage>
</organism>
<dbReference type="Gene3D" id="3.30.700.10">
    <property type="entry name" value="Glycoprotein, Type 4 Pilin"/>
    <property type="match status" value="1"/>
</dbReference>
<keyword evidence="1" id="KW-1133">Transmembrane helix</keyword>
<evidence type="ECO:0000313" key="2">
    <source>
        <dbReference type="EMBL" id="MBO2989271.1"/>
    </source>
</evidence>
<dbReference type="AlphaFoldDB" id="A0A939QJW6"/>
<gene>
    <name evidence="2" type="ORF">J4H85_04565</name>
</gene>
<name>A0A939QJW6_9MICO</name>
<comment type="caution">
    <text evidence="2">The sequence shown here is derived from an EMBL/GenBank/DDBJ whole genome shotgun (WGS) entry which is preliminary data.</text>
</comment>
<dbReference type="EMBL" id="JAGFBF010000001">
    <property type="protein sequence ID" value="MBO2989271.1"/>
    <property type="molecule type" value="Genomic_DNA"/>
</dbReference>
<protein>
    <submittedName>
        <fullName evidence="2">Type II secretion system protein</fullName>
    </submittedName>
</protein>
<evidence type="ECO:0000256" key="1">
    <source>
        <dbReference type="SAM" id="Phobius"/>
    </source>
</evidence>
<keyword evidence="1" id="KW-0812">Transmembrane</keyword>
<dbReference type="InterPro" id="IPR045584">
    <property type="entry name" value="Pilin-like"/>
</dbReference>
<dbReference type="SUPFAM" id="SSF54523">
    <property type="entry name" value="Pili subunits"/>
    <property type="match status" value="1"/>
</dbReference>
<evidence type="ECO:0000313" key="3">
    <source>
        <dbReference type="Proteomes" id="UP000668403"/>
    </source>
</evidence>
<accession>A0A939QJW6</accession>
<dbReference type="Proteomes" id="UP000668403">
    <property type="component" value="Unassembled WGS sequence"/>
</dbReference>
<reference evidence="2" key="1">
    <citation type="submission" date="2021-03" db="EMBL/GenBank/DDBJ databases">
        <title>Leucobacter chromiisoli sp. nov., isolated from chromium-containing soil of chemical plant.</title>
        <authorList>
            <person name="Xu Z."/>
        </authorList>
    </citation>
    <scope>NUCLEOTIDE SEQUENCE</scope>
    <source>
        <strain evidence="2">K 70/01</strain>
    </source>
</reference>
<dbReference type="RefSeq" id="WP_208237197.1">
    <property type="nucleotide sequence ID" value="NZ_BAAAQU010000001.1"/>
</dbReference>
<feature type="transmembrane region" description="Helical" evidence="1">
    <location>
        <begin position="12"/>
        <end position="34"/>
    </location>
</feature>
<keyword evidence="3" id="KW-1185">Reference proteome</keyword>
<sequence>MKRILRKEEGFTLIDVIVTIAIVIALAVGGFVSYGNLTDQAKRAVTEAAAQQVYDAANVFNHEKSKTPTEASAEFNQRHEKVTTSVVGENCVVALHEDGQSAKRGDGCGSVIPPGGGGGPIIGGPTCDLASDPDGEEFHGWDVSFPAASYPVGTPVFIEVKDARTGEILKSTDCGPDFTTIEEDAEVTQSPMSRTAKAADRTEYLVTLSFGDSGIEPMTHTYTHAGSHFDVEWQMRTFSEYVWPAYRG</sequence>